<name>A0A6M3IMC9_9ZZZZ</name>
<organism evidence="2">
    <name type="scientific">viral metagenome</name>
    <dbReference type="NCBI Taxonomy" id="1070528"/>
    <lineage>
        <taxon>unclassified sequences</taxon>
        <taxon>metagenomes</taxon>
        <taxon>organismal metagenomes</taxon>
    </lineage>
</organism>
<reference evidence="2" key="1">
    <citation type="submission" date="2020-03" db="EMBL/GenBank/DDBJ databases">
        <title>The deep terrestrial virosphere.</title>
        <authorList>
            <person name="Holmfeldt K."/>
            <person name="Nilsson E."/>
            <person name="Simone D."/>
            <person name="Lopez-Fernandez M."/>
            <person name="Wu X."/>
            <person name="de Brujin I."/>
            <person name="Lundin D."/>
            <person name="Andersson A."/>
            <person name="Bertilsson S."/>
            <person name="Dopson M."/>
        </authorList>
    </citation>
    <scope>NUCLEOTIDE SEQUENCE</scope>
    <source>
        <strain evidence="2">MM415B01425</strain>
    </source>
</reference>
<evidence type="ECO:0000256" key="1">
    <source>
        <dbReference type="SAM" id="MobiDB-lite"/>
    </source>
</evidence>
<feature type="region of interest" description="Disordered" evidence="1">
    <location>
        <begin position="118"/>
        <end position="141"/>
    </location>
</feature>
<evidence type="ECO:0000313" key="2">
    <source>
        <dbReference type="EMBL" id="QJA58666.1"/>
    </source>
</evidence>
<accession>A0A6M3IMC9</accession>
<proteinExistence type="predicted"/>
<protein>
    <submittedName>
        <fullName evidence="2">Uncharacterized protein</fullName>
    </submittedName>
</protein>
<sequence length="141" mass="14572">MPLPQMNENEMMGQLAAMPGAGGAQGAQPPGPVGPTGPPDLAAAPGSEPTTQPPGGPGVDTPQEMKALELLGQAAVMFRQATEAEPSIRFIADKYLPLIFADITKHYGIEQEGKLAMQQAQLQKQRQGSPLAGGPPKPPVA</sequence>
<feature type="compositionally biased region" description="Pro residues" evidence="1">
    <location>
        <begin position="29"/>
        <end position="38"/>
    </location>
</feature>
<feature type="region of interest" description="Disordered" evidence="1">
    <location>
        <begin position="1"/>
        <end position="63"/>
    </location>
</feature>
<gene>
    <name evidence="2" type="ORF">MM415B01425_0011</name>
</gene>
<feature type="compositionally biased region" description="Low complexity" evidence="1">
    <location>
        <begin position="118"/>
        <end position="127"/>
    </location>
</feature>
<dbReference type="EMBL" id="MT141334">
    <property type="protein sequence ID" value="QJA58666.1"/>
    <property type="molecule type" value="Genomic_DNA"/>
</dbReference>
<dbReference type="AlphaFoldDB" id="A0A6M3IMC9"/>